<evidence type="ECO:0000313" key="1">
    <source>
        <dbReference type="EMBL" id="ABO08880.1"/>
    </source>
</evidence>
<evidence type="ECO:0008006" key="3">
    <source>
        <dbReference type="Google" id="ProtNLM"/>
    </source>
</evidence>
<name>A3MW63_PYRCJ</name>
<dbReference type="KEGG" id="pcl:Pcal_1460"/>
<dbReference type="Proteomes" id="UP000001431">
    <property type="component" value="Chromosome"/>
</dbReference>
<protein>
    <recommendedName>
        <fullName evidence="3">Carbon monoxide dehydrogenase subunit G</fullName>
    </recommendedName>
</protein>
<dbReference type="EMBL" id="CP000561">
    <property type="protein sequence ID" value="ABO08880.1"/>
    <property type="molecule type" value="Genomic_DNA"/>
</dbReference>
<reference evidence="1" key="1">
    <citation type="submission" date="2007-02" db="EMBL/GenBank/DDBJ databases">
        <title>Complete sequence of Pyrobaculum calidifontis JCM 11548.</title>
        <authorList>
            <consortium name="US DOE Joint Genome Institute"/>
            <person name="Copeland A."/>
            <person name="Lucas S."/>
            <person name="Lapidus A."/>
            <person name="Barry K."/>
            <person name="Glavina del Rio T."/>
            <person name="Dalin E."/>
            <person name="Tice H."/>
            <person name="Pitluck S."/>
            <person name="Chain P."/>
            <person name="Malfatti S."/>
            <person name="Shin M."/>
            <person name="Vergez L."/>
            <person name="Schmutz J."/>
            <person name="Larimer F."/>
            <person name="Land M."/>
            <person name="Hauser L."/>
            <person name="Kyrpides N."/>
            <person name="Mikhailova N."/>
            <person name="Cozen A.E."/>
            <person name="Fitz-Gibbon S.T."/>
            <person name="House C.H."/>
            <person name="Saltikov C."/>
            <person name="Lowe T.M."/>
            <person name="Richardson P."/>
        </authorList>
    </citation>
    <scope>NUCLEOTIDE SEQUENCE [LARGE SCALE GENOMIC DNA]</scope>
    <source>
        <strain evidence="1">JCM 11548</strain>
    </source>
</reference>
<keyword evidence="2" id="KW-1185">Reference proteome</keyword>
<dbReference type="OrthoDB" id="28876at2157"/>
<dbReference type="STRING" id="410359.Pcal_1460"/>
<evidence type="ECO:0000313" key="2">
    <source>
        <dbReference type="Proteomes" id="UP000001431"/>
    </source>
</evidence>
<organism evidence="1 2">
    <name type="scientific">Pyrobaculum calidifontis (strain DSM 21063 / JCM 11548 / VA1)</name>
    <dbReference type="NCBI Taxonomy" id="410359"/>
    <lineage>
        <taxon>Archaea</taxon>
        <taxon>Thermoproteota</taxon>
        <taxon>Thermoprotei</taxon>
        <taxon>Thermoproteales</taxon>
        <taxon>Thermoproteaceae</taxon>
        <taxon>Pyrobaculum</taxon>
    </lineage>
</organism>
<gene>
    <name evidence="1" type="ordered locus">Pcal_1460</name>
</gene>
<accession>A3MW63</accession>
<dbReference type="eggNOG" id="arCOG07048">
    <property type="taxonomic scope" value="Archaea"/>
</dbReference>
<dbReference type="GeneID" id="4910075"/>
<sequence length="125" mass="13870">MELYYEGEAELSHVDVDEMAQCLGFTPRGQEGEYRVYAASGPFGAGEVKLYLRVLSQSPLVLEGRLEGLGTVNNFELSVAGGKWRFKGRQTGLLNFLGKEFFDRAARSFVERALACVRNINRGEG</sequence>
<proteinExistence type="predicted"/>
<dbReference type="HOGENOM" id="CLU_1933343_0_0_2"/>
<dbReference type="RefSeq" id="WP_011850138.1">
    <property type="nucleotide sequence ID" value="NC_009073.1"/>
</dbReference>
<dbReference type="AlphaFoldDB" id="A3MW63"/>